<dbReference type="PANTHER" id="PTHR45693:SF7">
    <property type="entry name" value="TRANSCRIPTION FACTOR TGA7"/>
    <property type="match status" value="1"/>
</dbReference>
<dbReference type="PANTHER" id="PTHR45693">
    <property type="entry name" value="TRANSCRIPTION FACTOR TGA9"/>
    <property type="match status" value="1"/>
</dbReference>
<evidence type="ECO:0000256" key="6">
    <source>
        <dbReference type="ARBA" id="ARBA00023163"/>
    </source>
</evidence>
<keyword evidence="5" id="KW-0010">Activator</keyword>
<evidence type="ECO:0000256" key="4">
    <source>
        <dbReference type="ARBA" id="ARBA00023125"/>
    </source>
</evidence>
<protein>
    <submittedName>
        <fullName evidence="10">Transcription factor TGA7-like protein</fullName>
    </submittedName>
</protein>
<feature type="domain" description="BZIP" evidence="9">
    <location>
        <begin position="164"/>
        <end position="179"/>
    </location>
</feature>
<keyword evidence="3" id="KW-0805">Transcription regulation</keyword>
<dbReference type="Proteomes" id="UP000236291">
    <property type="component" value="Unassembled WGS sequence"/>
</dbReference>
<dbReference type="InterPro" id="IPR046347">
    <property type="entry name" value="bZIP_sf"/>
</dbReference>
<gene>
    <name evidence="10" type="ORF">L195_g024952</name>
</gene>
<comment type="caution">
    <text evidence="10">The sequence shown here is derived from an EMBL/GenBank/DDBJ whole genome shotgun (WGS) entry which is preliminary data.</text>
</comment>
<sequence length="234" mass="26981">MDDLQSLKEKTEKLKSAPSVNVVGYDDDDILLCEDEVDNKMKRCHERRVAILVIMKNCNCVTVSEVAIFPQVFYQAIVYMNSSSLSTELIAPKRMDIYEPFHQLSMWEDSFKVDHSTLNSIASPMLKMNISSLENKCEYIPHESREPSGDDQETTEEPVPKVLRRQAQNREAARKCRLRKKAYVQQLETSRLKLMQLELEIEKTRKQGLYRSNSFDVSYMRSSGIINSDASAEI</sequence>
<accession>A0A2K3NF44</accession>
<keyword evidence="6" id="KW-0804">Transcription</keyword>
<evidence type="ECO:0000256" key="5">
    <source>
        <dbReference type="ARBA" id="ARBA00023159"/>
    </source>
</evidence>
<dbReference type="PROSITE" id="PS00036">
    <property type="entry name" value="BZIP_BASIC"/>
    <property type="match status" value="1"/>
</dbReference>
<proteinExistence type="inferred from homology"/>
<dbReference type="AlphaFoldDB" id="A0A2K3NF44"/>
<organism evidence="10 11">
    <name type="scientific">Trifolium pratense</name>
    <name type="common">Red clover</name>
    <dbReference type="NCBI Taxonomy" id="57577"/>
    <lineage>
        <taxon>Eukaryota</taxon>
        <taxon>Viridiplantae</taxon>
        <taxon>Streptophyta</taxon>
        <taxon>Embryophyta</taxon>
        <taxon>Tracheophyta</taxon>
        <taxon>Spermatophyta</taxon>
        <taxon>Magnoliopsida</taxon>
        <taxon>eudicotyledons</taxon>
        <taxon>Gunneridae</taxon>
        <taxon>Pentapetalae</taxon>
        <taxon>rosids</taxon>
        <taxon>fabids</taxon>
        <taxon>Fabales</taxon>
        <taxon>Fabaceae</taxon>
        <taxon>Papilionoideae</taxon>
        <taxon>50 kb inversion clade</taxon>
        <taxon>NPAAA clade</taxon>
        <taxon>Hologalegina</taxon>
        <taxon>IRL clade</taxon>
        <taxon>Trifolieae</taxon>
        <taxon>Trifolium</taxon>
    </lineage>
</organism>
<dbReference type="FunFam" id="1.20.5.170:FF:000019">
    <property type="entry name" value="BZIP family transcription factor"/>
    <property type="match status" value="1"/>
</dbReference>
<dbReference type="STRING" id="57577.A0A2K3NF44"/>
<evidence type="ECO:0000256" key="7">
    <source>
        <dbReference type="ARBA" id="ARBA00023242"/>
    </source>
</evidence>
<dbReference type="SUPFAM" id="SSF57959">
    <property type="entry name" value="Leucine zipper domain"/>
    <property type="match status" value="1"/>
</dbReference>
<keyword evidence="4" id="KW-0238">DNA-binding</keyword>
<evidence type="ECO:0000256" key="2">
    <source>
        <dbReference type="ARBA" id="ARBA00007163"/>
    </source>
</evidence>
<comment type="subcellular location">
    <subcellularLocation>
        <location evidence="1">Nucleus</location>
    </subcellularLocation>
</comment>
<evidence type="ECO:0000259" key="9">
    <source>
        <dbReference type="PROSITE" id="PS00036"/>
    </source>
</evidence>
<dbReference type="InterPro" id="IPR004827">
    <property type="entry name" value="bZIP"/>
</dbReference>
<name>A0A2K3NF44_TRIPR</name>
<reference evidence="10 11" key="2">
    <citation type="journal article" date="2017" name="Front. Plant Sci.">
        <title>Gene Classification and Mining of Molecular Markers Useful in Red Clover (Trifolium pratense) Breeding.</title>
        <authorList>
            <person name="Istvanek J."/>
            <person name="Dluhosova J."/>
            <person name="Dluhos P."/>
            <person name="Patkova L."/>
            <person name="Nedelnik J."/>
            <person name="Repkova J."/>
        </authorList>
    </citation>
    <scope>NUCLEOTIDE SEQUENCE [LARGE SCALE GENOMIC DNA]</scope>
    <source>
        <strain evidence="11">cv. Tatra</strain>
        <tissue evidence="10">Young leaves</tissue>
    </source>
</reference>
<feature type="coiled-coil region" evidence="8">
    <location>
        <begin position="180"/>
        <end position="207"/>
    </location>
</feature>
<comment type="similarity">
    <text evidence="2">Belongs to the bZIP family.</text>
</comment>
<evidence type="ECO:0000256" key="8">
    <source>
        <dbReference type="SAM" id="Coils"/>
    </source>
</evidence>
<keyword evidence="7" id="KW-0539">Nucleus</keyword>
<keyword evidence="8" id="KW-0175">Coiled coil</keyword>
<dbReference type="GO" id="GO:0005634">
    <property type="term" value="C:nucleus"/>
    <property type="evidence" value="ECO:0007669"/>
    <property type="project" value="UniProtKB-SubCell"/>
</dbReference>
<evidence type="ECO:0000313" key="10">
    <source>
        <dbReference type="EMBL" id="PNY01651.1"/>
    </source>
</evidence>
<evidence type="ECO:0000256" key="3">
    <source>
        <dbReference type="ARBA" id="ARBA00023015"/>
    </source>
</evidence>
<reference evidence="10 11" key="1">
    <citation type="journal article" date="2014" name="Am. J. Bot.">
        <title>Genome assembly and annotation for red clover (Trifolium pratense; Fabaceae).</title>
        <authorList>
            <person name="Istvanek J."/>
            <person name="Jaros M."/>
            <person name="Krenek A."/>
            <person name="Repkova J."/>
        </authorList>
    </citation>
    <scope>NUCLEOTIDE SEQUENCE [LARGE SCALE GENOMIC DNA]</scope>
    <source>
        <strain evidence="11">cv. Tatra</strain>
        <tissue evidence="10">Young leaves</tissue>
    </source>
</reference>
<dbReference type="GO" id="GO:0000976">
    <property type="term" value="F:transcription cis-regulatory region binding"/>
    <property type="evidence" value="ECO:0007669"/>
    <property type="project" value="UniProtKB-ARBA"/>
</dbReference>
<dbReference type="EMBL" id="ASHM01020382">
    <property type="protein sequence ID" value="PNY01651.1"/>
    <property type="molecule type" value="Genomic_DNA"/>
</dbReference>
<evidence type="ECO:0000313" key="11">
    <source>
        <dbReference type="Proteomes" id="UP000236291"/>
    </source>
</evidence>
<dbReference type="Pfam" id="PF00170">
    <property type="entry name" value="bZIP_1"/>
    <property type="match status" value="1"/>
</dbReference>
<dbReference type="SMART" id="SM00338">
    <property type="entry name" value="BRLZ"/>
    <property type="match status" value="1"/>
</dbReference>
<dbReference type="Gene3D" id="1.20.5.170">
    <property type="match status" value="1"/>
</dbReference>
<evidence type="ECO:0000256" key="1">
    <source>
        <dbReference type="ARBA" id="ARBA00004123"/>
    </source>
</evidence>
<dbReference type="GO" id="GO:0003700">
    <property type="term" value="F:DNA-binding transcription factor activity"/>
    <property type="evidence" value="ECO:0007669"/>
    <property type="project" value="InterPro"/>
</dbReference>